<sequence>MEVNASDIVVDEFNKTKKDWDDAYLQTLAYIRAIEEYGKSRSIADINNKKDSLPRLNGLAQDGLAMLSTAQFNLDLLAPQLPTDDHIQNAHFTLQSWNKQIQSLRSSLRNANLQAKVNMRKAAQEERELLLGGGEESTVRRRNLQTKAGMTSAAESITESLRRTRQLMVQEVERSGSTLMAFEESTGVLKKAESEYKGHRSLLMRTRNLLSTMKRQDVLDRIILVVGFLIFSLAVLYVVSKRIGILKLQRKVVSAIKAGMAGEAEAAKRAGIDAINHIAQVNELAFPNDLDQPMHDEL</sequence>
<reference evidence="2" key="1">
    <citation type="journal article" date="2022" name="Mol. Ecol. Resour.">
        <title>The genomes of chicory, endive, great burdock and yacon provide insights into Asteraceae palaeo-polyploidization history and plant inulin production.</title>
        <authorList>
            <person name="Fan W."/>
            <person name="Wang S."/>
            <person name="Wang H."/>
            <person name="Wang A."/>
            <person name="Jiang F."/>
            <person name="Liu H."/>
            <person name="Zhao H."/>
            <person name="Xu D."/>
            <person name="Zhang Y."/>
        </authorList>
    </citation>
    <scope>NUCLEOTIDE SEQUENCE [LARGE SCALE GENOMIC DNA]</scope>
    <source>
        <strain evidence="2">cv. Niubang</strain>
    </source>
</reference>
<reference evidence="1 2" key="2">
    <citation type="journal article" date="2022" name="Mol. Ecol. Resour.">
        <title>The genomes of chicory, endive, great burdock and yacon provide insights into Asteraceae paleo-polyploidization history and plant inulin production.</title>
        <authorList>
            <person name="Fan W."/>
            <person name="Wang S."/>
            <person name="Wang H."/>
            <person name="Wang A."/>
            <person name="Jiang F."/>
            <person name="Liu H."/>
            <person name="Zhao H."/>
            <person name="Xu D."/>
            <person name="Zhang Y."/>
        </authorList>
    </citation>
    <scope>NUCLEOTIDE SEQUENCE [LARGE SCALE GENOMIC DNA]</scope>
    <source>
        <strain evidence="2">cv. Niubang</strain>
    </source>
</reference>
<keyword evidence="2" id="KW-1185">Reference proteome</keyword>
<evidence type="ECO:0000313" key="1">
    <source>
        <dbReference type="EMBL" id="KAI3677837.1"/>
    </source>
</evidence>
<gene>
    <name evidence="1" type="ORF">L6452_37107</name>
</gene>
<dbReference type="EMBL" id="CM042060">
    <property type="protein sequence ID" value="KAI3677837.1"/>
    <property type="molecule type" value="Genomic_DNA"/>
</dbReference>
<accession>A0ACB8Y238</accession>
<organism evidence="1 2">
    <name type="scientific">Arctium lappa</name>
    <name type="common">Greater burdock</name>
    <name type="synonym">Lappa major</name>
    <dbReference type="NCBI Taxonomy" id="4217"/>
    <lineage>
        <taxon>Eukaryota</taxon>
        <taxon>Viridiplantae</taxon>
        <taxon>Streptophyta</taxon>
        <taxon>Embryophyta</taxon>
        <taxon>Tracheophyta</taxon>
        <taxon>Spermatophyta</taxon>
        <taxon>Magnoliopsida</taxon>
        <taxon>eudicotyledons</taxon>
        <taxon>Gunneridae</taxon>
        <taxon>Pentapetalae</taxon>
        <taxon>asterids</taxon>
        <taxon>campanulids</taxon>
        <taxon>Asterales</taxon>
        <taxon>Asteraceae</taxon>
        <taxon>Carduoideae</taxon>
        <taxon>Cardueae</taxon>
        <taxon>Arctiinae</taxon>
        <taxon>Arctium</taxon>
    </lineage>
</organism>
<protein>
    <submittedName>
        <fullName evidence="1">Uncharacterized protein</fullName>
    </submittedName>
</protein>
<evidence type="ECO:0000313" key="2">
    <source>
        <dbReference type="Proteomes" id="UP001055879"/>
    </source>
</evidence>
<proteinExistence type="predicted"/>
<name>A0ACB8Y238_ARCLA</name>
<comment type="caution">
    <text evidence="1">The sequence shown here is derived from an EMBL/GenBank/DDBJ whole genome shotgun (WGS) entry which is preliminary data.</text>
</comment>
<dbReference type="Proteomes" id="UP001055879">
    <property type="component" value="Linkage Group LG14"/>
</dbReference>